<gene>
    <name evidence="1" type="ORF">F2Q69_00036325</name>
</gene>
<organism evidence="1 2">
    <name type="scientific">Brassica cretica</name>
    <name type="common">Mustard</name>
    <dbReference type="NCBI Taxonomy" id="69181"/>
    <lineage>
        <taxon>Eukaryota</taxon>
        <taxon>Viridiplantae</taxon>
        <taxon>Streptophyta</taxon>
        <taxon>Embryophyta</taxon>
        <taxon>Tracheophyta</taxon>
        <taxon>Spermatophyta</taxon>
        <taxon>Magnoliopsida</taxon>
        <taxon>eudicotyledons</taxon>
        <taxon>Gunneridae</taxon>
        <taxon>Pentapetalae</taxon>
        <taxon>rosids</taxon>
        <taxon>malvids</taxon>
        <taxon>Brassicales</taxon>
        <taxon>Brassicaceae</taxon>
        <taxon>Brassiceae</taxon>
        <taxon>Brassica</taxon>
    </lineage>
</organism>
<reference evidence="1" key="1">
    <citation type="submission" date="2019-12" db="EMBL/GenBank/DDBJ databases">
        <title>Genome sequencing and annotation of Brassica cretica.</title>
        <authorList>
            <person name="Studholme D.J."/>
            <person name="Sarris P."/>
        </authorList>
    </citation>
    <scope>NUCLEOTIDE SEQUENCE</scope>
    <source>
        <strain evidence="1">PFS-109/04</strain>
        <tissue evidence="1">Leaf</tissue>
    </source>
</reference>
<accession>A0A8S9SJI7</accession>
<dbReference type="AlphaFoldDB" id="A0A8S9SJI7"/>
<name>A0A8S9SJI7_BRACR</name>
<dbReference type="EMBL" id="QGKX02000004">
    <property type="protein sequence ID" value="KAF3601962.1"/>
    <property type="molecule type" value="Genomic_DNA"/>
</dbReference>
<protein>
    <submittedName>
        <fullName evidence="1">Uncharacterized protein</fullName>
    </submittedName>
</protein>
<proteinExistence type="predicted"/>
<evidence type="ECO:0000313" key="1">
    <source>
        <dbReference type="EMBL" id="KAF3601962.1"/>
    </source>
</evidence>
<comment type="caution">
    <text evidence="1">The sequence shown here is derived from an EMBL/GenBank/DDBJ whole genome shotgun (WGS) entry which is preliminary data.</text>
</comment>
<evidence type="ECO:0000313" key="2">
    <source>
        <dbReference type="Proteomes" id="UP000712600"/>
    </source>
</evidence>
<dbReference type="Proteomes" id="UP000712600">
    <property type="component" value="Unassembled WGS sequence"/>
</dbReference>
<sequence>MIGKQEVREYIHEAWNYHSGSGQRSLVQRFGSVHMNLGSWKRETCNNSRERMNVLRTYLVAEFDMDSDGELDGLKGRTKVAEEPSIFLTLVGA</sequence>